<dbReference type="Pfam" id="PF06108">
    <property type="entry name" value="DUF952"/>
    <property type="match status" value="1"/>
</dbReference>
<dbReference type="EMBL" id="BMZH01000002">
    <property type="protein sequence ID" value="GHA87044.1"/>
    <property type="molecule type" value="Genomic_DNA"/>
</dbReference>
<dbReference type="AlphaFoldDB" id="A0A8J3G1I6"/>
<dbReference type="InterPro" id="IPR009297">
    <property type="entry name" value="DUF952"/>
</dbReference>
<sequence length="124" mass="13820">MSEITPTATTVYKILTPDEWDKVCGEGETRGSPLDRADGFIHFSTPAQLSDTLSKHFTGAGPLVLAEIPLSQLSEQDVRWEAARQGDLFPHLYGILRRDSISQHWPLHADDRGVYVLPETMSQT</sequence>
<reference evidence="1" key="1">
    <citation type="journal article" date="2014" name="Int. J. Syst. Evol. Microbiol.">
        <title>Complete genome sequence of Corynebacterium casei LMG S-19264T (=DSM 44701T), isolated from a smear-ripened cheese.</title>
        <authorList>
            <consortium name="US DOE Joint Genome Institute (JGI-PGF)"/>
            <person name="Walter F."/>
            <person name="Albersmeier A."/>
            <person name="Kalinowski J."/>
            <person name="Ruckert C."/>
        </authorList>
    </citation>
    <scope>NUCLEOTIDE SEQUENCE</scope>
    <source>
        <strain evidence="1">KCTC 32513</strain>
    </source>
</reference>
<evidence type="ECO:0008006" key="3">
    <source>
        <dbReference type="Google" id="ProtNLM"/>
    </source>
</evidence>
<evidence type="ECO:0000313" key="1">
    <source>
        <dbReference type="EMBL" id="GHA87044.1"/>
    </source>
</evidence>
<gene>
    <name evidence="1" type="ORF">GCM10009069_07880</name>
</gene>
<dbReference type="PANTHER" id="PTHR34129:SF1">
    <property type="entry name" value="DUF952 DOMAIN-CONTAINING PROTEIN"/>
    <property type="match status" value="1"/>
</dbReference>
<comment type="caution">
    <text evidence="1">The sequence shown here is derived from an EMBL/GenBank/DDBJ whole genome shotgun (WGS) entry which is preliminary data.</text>
</comment>
<dbReference type="Proteomes" id="UP000634004">
    <property type="component" value="Unassembled WGS sequence"/>
</dbReference>
<dbReference type="SUPFAM" id="SSF56399">
    <property type="entry name" value="ADP-ribosylation"/>
    <property type="match status" value="1"/>
</dbReference>
<evidence type="ECO:0000313" key="2">
    <source>
        <dbReference type="Proteomes" id="UP000634004"/>
    </source>
</evidence>
<name>A0A8J3G1I6_9PROT</name>
<protein>
    <recommendedName>
        <fullName evidence="3">DUF952 domain-containing protein</fullName>
    </recommendedName>
</protein>
<keyword evidence="2" id="KW-1185">Reference proteome</keyword>
<dbReference type="Gene3D" id="3.20.170.20">
    <property type="entry name" value="Protein of unknown function DUF952"/>
    <property type="match status" value="1"/>
</dbReference>
<dbReference type="PANTHER" id="PTHR34129">
    <property type="entry name" value="BLR1139 PROTEIN"/>
    <property type="match status" value="1"/>
</dbReference>
<accession>A0A8J3G1I6</accession>
<organism evidence="1 2">
    <name type="scientific">Algimonas arctica</name>
    <dbReference type="NCBI Taxonomy" id="1479486"/>
    <lineage>
        <taxon>Bacteria</taxon>
        <taxon>Pseudomonadati</taxon>
        <taxon>Pseudomonadota</taxon>
        <taxon>Alphaproteobacteria</taxon>
        <taxon>Maricaulales</taxon>
        <taxon>Robiginitomaculaceae</taxon>
        <taxon>Algimonas</taxon>
    </lineage>
</organism>
<proteinExistence type="predicted"/>
<dbReference type="RefSeq" id="WP_189495629.1">
    <property type="nucleotide sequence ID" value="NZ_BMZH01000002.1"/>
</dbReference>
<reference evidence="1" key="2">
    <citation type="submission" date="2020-09" db="EMBL/GenBank/DDBJ databases">
        <authorList>
            <person name="Sun Q."/>
            <person name="Kim S."/>
        </authorList>
    </citation>
    <scope>NUCLEOTIDE SEQUENCE</scope>
    <source>
        <strain evidence="1">KCTC 32513</strain>
    </source>
</reference>